<keyword evidence="3" id="KW-1185">Reference proteome</keyword>
<evidence type="ECO:0008006" key="4">
    <source>
        <dbReference type="Google" id="ProtNLM"/>
    </source>
</evidence>
<reference evidence="2 3" key="1">
    <citation type="submission" date="2020-08" db="EMBL/GenBank/DDBJ databases">
        <title>Sequencing the genomes of 1000 actinobacteria strains.</title>
        <authorList>
            <person name="Klenk H.-P."/>
        </authorList>
    </citation>
    <scope>NUCLEOTIDE SEQUENCE [LARGE SCALE GENOMIC DNA]</scope>
    <source>
        <strain evidence="2 3">DSM 45784</strain>
    </source>
</reference>
<dbReference type="Pfam" id="PF05133">
    <property type="entry name" value="SPP1_portal"/>
    <property type="match status" value="1"/>
</dbReference>
<accession>A0A7W7D4D7</accession>
<evidence type="ECO:0000313" key="3">
    <source>
        <dbReference type="Proteomes" id="UP000542210"/>
    </source>
</evidence>
<name>A0A7W7D4D7_9ACTN</name>
<proteinExistence type="predicted"/>
<evidence type="ECO:0000256" key="1">
    <source>
        <dbReference type="SAM" id="MobiDB-lite"/>
    </source>
</evidence>
<evidence type="ECO:0000313" key="2">
    <source>
        <dbReference type="EMBL" id="MBB4700097.1"/>
    </source>
</evidence>
<comment type="caution">
    <text evidence="2">The sequence shown here is derived from an EMBL/GenBank/DDBJ whole genome shotgun (WGS) entry which is preliminary data.</text>
</comment>
<feature type="region of interest" description="Disordered" evidence="1">
    <location>
        <begin position="463"/>
        <end position="515"/>
    </location>
</feature>
<protein>
    <recommendedName>
        <fullName evidence="4">Phage portal protein</fullName>
    </recommendedName>
</protein>
<feature type="compositionally biased region" description="Basic and acidic residues" evidence="1">
    <location>
        <begin position="471"/>
        <end position="481"/>
    </location>
</feature>
<dbReference type="RefSeq" id="WP_184878005.1">
    <property type="nucleotide sequence ID" value="NZ_BOOV01000009.1"/>
</dbReference>
<dbReference type="Proteomes" id="UP000542210">
    <property type="component" value="Unassembled WGS sequence"/>
</dbReference>
<gene>
    <name evidence="2" type="ORF">BJ982_001641</name>
</gene>
<sequence>MPLPAPNTAWPPPALADIYRDYDEADAWYSGDKTRLATHYTRAAQPGRDREHWHQYVHRMWAQSHDLTRPDSRLHVPLAGDIAATSADLLFSEPPTFTVEDATTQERLEEILEEGGVHMRLLEAAEVDSGLGDVYIKLCWDADVAQRPIWAIEHGDAAIPTFRWGRLVEVTFWRELERSGDQVVRFLEHHEPGLLTYAAFQGTSQNLGQTIPLDSREDTKELAAGADADGRRATGIGPLLTATHIPNMRPNRRHRGLPFGRSDYAAPCYDLFDALDQVWTSLMRDIRLARARLIVPQGYLTNLGAGQGAAFDAEREVFQELTMDPSQSGGITLTQFELRVADHMQSAESIIGQAVRSAGYSAQSFGLAGDVAVTATEVAARERRSMVTRDRKIQYWVPALRRIVEATLALDRALGWSTVEPVMPTVEFGSAVSQDAESVARTLQMLEAARAVSSDTKVRMLHPDWDDEQVRDEVQRIKDDEGTPVADPLALRPGDQQPAEGEEPPPGEAPADDET</sequence>
<dbReference type="InterPro" id="IPR021145">
    <property type="entry name" value="Portal_protein_SPP1_Gp6-like"/>
</dbReference>
<organism evidence="2 3">
    <name type="scientific">Sphaerisporangium siamense</name>
    <dbReference type="NCBI Taxonomy" id="795645"/>
    <lineage>
        <taxon>Bacteria</taxon>
        <taxon>Bacillati</taxon>
        <taxon>Actinomycetota</taxon>
        <taxon>Actinomycetes</taxon>
        <taxon>Streptosporangiales</taxon>
        <taxon>Streptosporangiaceae</taxon>
        <taxon>Sphaerisporangium</taxon>
    </lineage>
</organism>
<feature type="compositionally biased region" description="Acidic residues" evidence="1">
    <location>
        <begin position="500"/>
        <end position="515"/>
    </location>
</feature>
<dbReference type="EMBL" id="JACHND010000001">
    <property type="protein sequence ID" value="MBB4700097.1"/>
    <property type="molecule type" value="Genomic_DNA"/>
</dbReference>
<dbReference type="AlphaFoldDB" id="A0A7W7D4D7"/>